<name>A0A2J7RFM1_9NEOP</name>
<dbReference type="Gene3D" id="3.30.40.10">
    <property type="entry name" value="Zinc/RING finger domain, C3HC4 (zinc finger)"/>
    <property type="match status" value="1"/>
</dbReference>
<feature type="transmembrane region" description="Helical" evidence="9">
    <location>
        <begin position="394"/>
        <end position="414"/>
    </location>
</feature>
<protein>
    <submittedName>
        <fullName evidence="11">RING finger protein 145</fullName>
    </submittedName>
</protein>
<evidence type="ECO:0000256" key="3">
    <source>
        <dbReference type="ARBA" id="ARBA00022723"/>
    </source>
</evidence>
<evidence type="ECO:0000256" key="4">
    <source>
        <dbReference type="ARBA" id="ARBA00022771"/>
    </source>
</evidence>
<feature type="transmembrane region" description="Helical" evidence="9">
    <location>
        <begin position="128"/>
        <end position="147"/>
    </location>
</feature>
<feature type="transmembrane region" description="Helical" evidence="9">
    <location>
        <begin position="426"/>
        <end position="449"/>
    </location>
</feature>
<dbReference type="InterPro" id="IPR025754">
    <property type="entry name" value="TRC8_N_dom"/>
</dbReference>
<dbReference type="GO" id="GO:0043161">
    <property type="term" value="P:proteasome-mediated ubiquitin-dependent protein catabolic process"/>
    <property type="evidence" value="ECO:0007669"/>
    <property type="project" value="TreeGrafter"/>
</dbReference>
<feature type="transmembrane region" description="Helical" evidence="9">
    <location>
        <begin position="357"/>
        <end position="374"/>
    </location>
</feature>
<feature type="transmembrane region" description="Helical" evidence="9">
    <location>
        <begin position="276"/>
        <end position="303"/>
    </location>
</feature>
<evidence type="ECO:0000313" key="11">
    <source>
        <dbReference type="EMBL" id="PNF39631.1"/>
    </source>
</evidence>
<dbReference type="GO" id="GO:0008270">
    <property type="term" value="F:zinc ion binding"/>
    <property type="evidence" value="ECO:0007669"/>
    <property type="project" value="UniProtKB-KW"/>
</dbReference>
<dbReference type="EMBL" id="NEVH01004410">
    <property type="protein sequence ID" value="PNF39630.1"/>
    <property type="molecule type" value="Genomic_DNA"/>
</dbReference>
<dbReference type="SUPFAM" id="SSF57850">
    <property type="entry name" value="RING/U-box"/>
    <property type="match status" value="1"/>
</dbReference>
<dbReference type="PANTHER" id="PTHR22763:SF191">
    <property type="entry name" value="RING FINGER PROTEIN 145 HOMOLOG"/>
    <property type="match status" value="1"/>
</dbReference>
<comment type="subcellular location">
    <subcellularLocation>
        <location evidence="1">Membrane</location>
        <topology evidence="1">Multi-pass membrane protein</topology>
    </subcellularLocation>
</comment>
<dbReference type="GO" id="GO:0036503">
    <property type="term" value="P:ERAD pathway"/>
    <property type="evidence" value="ECO:0007669"/>
    <property type="project" value="TreeGrafter"/>
</dbReference>
<dbReference type="CDD" id="cd16476">
    <property type="entry name" value="RING-H2_RNF139-like"/>
    <property type="match status" value="1"/>
</dbReference>
<dbReference type="InterPro" id="IPR011016">
    <property type="entry name" value="Znf_RING-CH"/>
</dbReference>
<dbReference type="STRING" id="105785.A0A2J7RFM1"/>
<organism evidence="11 12">
    <name type="scientific">Cryptotermes secundus</name>
    <dbReference type="NCBI Taxonomy" id="105785"/>
    <lineage>
        <taxon>Eukaryota</taxon>
        <taxon>Metazoa</taxon>
        <taxon>Ecdysozoa</taxon>
        <taxon>Arthropoda</taxon>
        <taxon>Hexapoda</taxon>
        <taxon>Insecta</taxon>
        <taxon>Pterygota</taxon>
        <taxon>Neoptera</taxon>
        <taxon>Polyneoptera</taxon>
        <taxon>Dictyoptera</taxon>
        <taxon>Blattodea</taxon>
        <taxon>Blattoidea</taxon>
        <taxon>Termitoidae</taxon>
        <taxon>Kalotermitidae</taxon>
        <taxon>Cryptotermitinae</taxon>
        <taxon>Cryptotermes</taxon>
    </lineage>
</organism>
<keyword evidence="4 8" id="KW-0863">Zinc-finger</keyword>
<comment type="caution">
    <text evidence="11">The sequence shown here is derived from an EMBL/GenBank/DDBJ whole genome shotgun (WGS) entry which is preliminary data.</text>
</comment>
<gene>
    <name evidence="11" type="primary">RNF145_1</name>
    <name evidence="11" type="ORF">B7P43_G05673</name>
</gene>
<evidence type="ECO:0000259" key="10">
    <source>
        <dbReference type="PROSITE" id="PS50089"/>
    </source>
</evidence>
<keyword evidence="2 9" id="KW-0812">Transmembrane</keyword>
<feature type="transmembrane region" description="Helical" evidence="9">
    <location>
        <begin position="469"/>
        <end position="490"/>
    </location>
</feature>
<dbReference type="Proteomes" id="UP000235965">
    <property type="component" value="Unassembled WGS sequence"/>
</dbReference>
<dbReference type="PROSITE" id="PS50089">
    <property type="entry name" value="ZF_RING_2"/>
    <property type="match status" value="1"/>
</dbReference>
<dbReference type="GO" id="GO:0012505">
    <property type="term" value="C:endomembrane system"/>
    <property type="evidence" value="ECO:0007669"/>
    <property type="project" value="TreeGrafter"/>
</dbReference>
<evidence type="ECO:0000256" key="7">
    <source>
        <dbReference type="ARBA" id="ARBA00023136"/>
    </source>
</evidence>
<evidence type="ECO:0000256" key="2">
    <source>
        <dbReference type="ARBA" id="ARBA00022692"/>
    </source>
</evidence>
<feature type="transmembrane region" description="Helical" evidence="9">
    <location>
        <begin position="79"/>
        <end position="99"/>
    </location>
</feature>
<dbReference type="AlphaFoldDB" id="A0A2J7RFM1"/>
<keyword evidence="3" id="KW-0479">Metal-binding</keyword>
<dbReference type="EMBL" id="NEVH01004410">
    <property type="protein sequence ID" value="PNF39631.1"/>
    <property type="molecule type" value="Genomic_DNA"/>
</dbReference>
<proteinExistence type="predicted"/>
<sequence>MLGLLRLNIHDEQIEKTISVILRLPGLFLLDYWCHSSSTEIWTKVLDSTDPISAAVSAFILIQSLLLLLLPLEDLVTLYMHYLSAALIAGSQLISHHYVQADDPSMDFFSFSIFGDVRTTSVQISPHFITIATQIIMATVISFLLDLDRNIKKVILAVYTVPVAARLAHFPIHYLETLHNFSSALTLISVAYYTLTSLPRFLLYIHKRYKSAAHVVVHQGPVNAAFGAWEWSFLMPQFLLFWCVLISAQLYQYNLWHRKNPPPGRLVVSPIERGEWHIIVLYALAEVCASPISLIGCCIAVSYASWMTLNVTKVFIQGTRVLLIDRNLDRAGVPEGVTMALLALQTGLIDLPMPQRMATMCMILFIIAGSLMQSMHEIVEPVLLSLSASPSRSILRHVRVLAVCLFLLVCPLYVTVSLCELFGVDFWILVVISTCTLTSVQVLGALIVYGLFMYDVLQKDSGWEALDDIVYITRAIIHVTEFLVAVLVVGSGIRDSVLLSAEGHTWSWLNGSILAVHCYYNVFLRLQSGWQSFLLRREAARKILALPSANLDQLESHSNDVCAICYIQMKTACVTPCGHLFHASCLKKWLYVQDRCPLCSSRIASEENKEKKVPDIH</sequence>
<dbReference type="OrthoDB" id="4348522at2759"/>
<dbReference type="SMART" id="SM00744">
    <property type="entry name" value="RINGv"/>
    <property type="match status" value="1"/>
</dbReference>
<dbReference type="InterPro" id="IPR001841">
    <property type="entry name" value="Znf_RING"/>
</dbReference>
<dbReference type="InterPro" id="IPR050731">
    <property type="entry name" value="HRD1_E3_ubiq-ligases"/>
</dbReference>
<feature type="transmembrane region" description="Helical" evidence="9">
    <location>
        <begin position="52"/>
        <end position="72"/>
    </location>
</feature>
<evidence type="ECO:0000256" key="8">
    <source>
        <dbReference type="PROSITE-ProRule" id="PRU00175"/>
    </source>
</evidence>
<dbReference type="InParanoid" id="A0A2J7RFM1"/>
<keyword evidence="7 9" id="KW-0472">Membrane</keyword>
<keyword evidence="12" id="KW-1185">Reference proteome</keyword>
<dbReference type="PANTHER" id="PTHR22763">
    <property type="entry name" value="RING ZINC FINGER PROTEIN"/>
    <property type="match status" value="1"/>
</dbReference>
<reference evidence="11 12" key="1">
    <citation type="submission" date="2017-12" db="EMBL/GenBank/DDBJ databases">
        <title>Hemimetabolous genomes reveal molecular basis of termite eusociality.</title>
        <authorList>
            <person name="Harrison M.C."/>
            <person name="Jongepier E."/>
            <person name="Robertson H.M."/>
            <person name="Arning N."/>
            <person name="Bitard-Feildel T."/>
            <person name="Chao H."/>
            <person name="Childers C.P."/>
            <person name="Dinh H."/>
            <person name="Doddapaneni H."/>
            <person name="Dugan S."/>
            <person name="Gowin J."/>
            <person name="Greiner C."/>
            <person name="Han Y."/>
            <person name="Hu H."/>
            <person name="Hughes D.S.T."/>
            <person name="Huylmans A.-K."/>
            <person name="Kemena C."/>
            <person name="Kremer L.P.M."/>
            <person name="Lee S.L."/>
            <person name="Lopez-Ezquerra A."/>
            <person name="Mallet L."/>
            <person name="Monroy-Kuhn J.M."/>
            <person name="Moser A."/>
            <person name="Murali S.C."/>
            <person name="Muzny D.M."/>
            <person name="Otani S."/>
            <person name="Piulachs M.-D."/>
            <person name="Poelchau M."/>
            <person name="Qu J."/>
            <person name="Schaub F."/>
            <person name="Wada-Katsumata A."/>
            <person name="Worley K.C."/>
            <person name="Xie Q."/>
            <person name="Ylla G."/>
            <person name="Poulsen M."/>
            <person name="Gibbs R.A."/>
            <person name="Schal C."/>
            <person name="Richards S."/>
            <person name="Belles X."/>
            <person name="Korb J."/>
            <person name="Bornberg-Bauer E."/>
        </authorList>
    </citation>
    <scope>NUCLEOTIDE SEQUENCE [LARGE SCALE GENOMIC DNA]</scope>
    <source>
        <tissue evidence="11">Whole body</tissue>
    </source>
</reference>
<keyword evidence="5" id="KW-0862">Zinc</keyword>
<dbReference type="SMART" id="SM00184">
    <property type="entry name" value="RING"/>
    <property type="match status" value="1"/>
</dbReference>
<feature type="transmembrane region" description="Helical" evidence="9">
    <location>
        <begin position="181"/>
        <end position="203"/>
    </location>
</feature>
<dbReference type="Pfam" id="PF13639">
    <property type="entry name" value="zf-RING_2"/>
    <property type="match status" value="1"/>
</dbReference>
<accession>A0A2J7RFM1</accession>
<dbReference type="InterPro" id="IPR013083">
    <property type="entry name" value="Znf_RING/FYVE/PHD"/>
</dbReference>
<evidence type="ECO:0000256" key="9">
    <source>
        <dbReference type="SAM" id="Phobius"/>
    </source>
</evidence>
<dbReference type="GO" id="GO:0016020">
    <property type="term" value="C:membrane"/>
    <property type="evidence" value="ECO:0007669"/>
    <property type="project" value="UniProtKB-SubCell"/>
</dbReference>
<keyword evidence="6 9" id="KW-1133">Transmembrane helix</keyword>
<evidence type="ECO:0000313" key="12">
    <source>
        <dbReference type="Proteomes" id="UP000235965"/>
    </source>
</evidence>
<dbReference type="Pfam" id="PF13705">
    <property type="entry name" value="TRC8_N"/>
    <property type="match status" value="1"/>
</dbReference>
<evidence type="ECO:0000256" key="6">
    <source>
        <dbReference type="ARBA" id="ARBA00022989"/>
    </source>
</evidence>
<evidence type="ECO:0000256" key="5">
    <source>
        <dbReference type="ARBA" id="ARBA00022833"/>
    </source>
</evidence>
<feature type="transmembrane region" description="Helical" evidence="9">
    <location>
        <begin position="154"/>
        <end position="175"/>
    </location>
</feature>
<feature type="domain" description="RING-type" evidence="10">
    <location>
        <begin position="562"/>
        <end position="600"/>
    </location>
</feature>
<dbReference type="GO" id="GO:0061630">
    <property type="term" value="F:ubiquitin protein ligase activity"/>
    <property type="evidence" value="ECO:0007669"/>
    <property type="project" value="TreeGrafter"/>
</dbReference>
<evidence type="ECO:0000256" key="1">
    <source>
        <dbReference type="ARBA" id="ARBA00004141"/>
    </source>
</evidence>